<keyword evidence="2" id="KW-1185">Reference proteome</keyword>
<gene>
    <name evidence="1" type="ORF">KO481_04720</name>
</gene>
<evidence type="ECO:0000313" key="2">
    <source>
        <dbReference type="Proteomes" id="UP000733379"/>
    </source>
</evidence>
<comment type="caution">
    <text evidence="1">The sequence shown here is derived from an EMBL/GenBank/DDBJ whole genome shotgun (WGS) entry which is preliminary data.</text>
</comment>
<reference evidence="1 2" key="1">
    <citation type="submission" date="2021-06" db="EMBL/GenBank/DDBJ databases">
        <title>Actinomycetes sequencing.</title>
        <authorList>
            <person name="Shan Q."/>
        </authorList>
    </citation>
    <scope>NUCLEOTIDE SEQUENCE [LARGE SCALE GENOMIC DNA]</scope>
    <source>
        <strain evidence="1 2">NEAU-G5</strain>
    </source>
</reference>
<dbReference type="RefSeq" id="WP_215915623.1">
    <property type="nucleotide sequence ID" value="NZ_JAHKNI010000001.1"/>
</dbReference>
<organism evidence="1 2">
    <name type="scientific">Nocardia albiluteola</name>
    <dbReference type="NCBI Taxonomy" id="2842303"/>
    <lineage>
        <taxon>Bacteria</taxon>
        <taxon>Bacillati</taxon>
        <taxon>Actinomycetota</taxon>
        <taxon>Actinomycetes</taxon>
        <taxon>Mycobacteriales</taxon>
        <taxon>Nocardiaceae</taxon>
        <taxon>Nocardia</taxon>
    </lineage>
</organism>
<name>A0ABS6AS23_9NOCA</name>
<accession>A0ABS6AS23</accession>
<dbReference type="Proteomes" id="UP000733379">
    <property type="component" value="Unassembled WGS sequence"/>
</dbReference>
<dbReference type="Gene3D" id="3.10.490.10">
    <property type="entry name" value="Gamma-glutamyl cyclotransferase-like"/>
    <property type="match status" value="1"/>
</dbReference>
<sequence>MSGAGAASAVWYVAYGSNLLAGRLNYYVEGGRPAGAARTYPGFRDRTPPRDRRALMLPGTVYFAWESPVWGGAVAFYAERAVDDWPRGAAARGYLLSAGQFEDLLAQEMYRVPGAGTGVDLDRVVREGVVRLGEGRYETLRYVGDVDGFPAVTFTAPWDPATVEIGRPGPRYLGMLAAGLRESHGWSANRIHAYLAGLPGVRGFWGEMELRQLVVAAFSGSR</sequence>
<dbReference type="EMBL" id="JAHKNI010000001">
    <property type="protein sequence ID" value="MBU3060828.1"/>
    <property type="molecule type" value="Genomic_DNA"/>
</dbReference>
<protein>
    <submittedName>
        <fullName evidence="1">Histone deacetylase</fullName>
    </submittedName>
</protein>
<proteinExistence type="predicted"/>
<evidence type="ECO:0000313" key="1">
    <source>
        <dbReference type="EMBL" id="MBU3060828.1"/>
    </source>
</evidence>